<sequence>MDYYDKHADSYISTTVSVDMSMQYSMFLPYLVEGSSILDAGCGSGRDSLEFLKRGYSVEAFDNSIAMVEHARNLTGLDVRRLSFQEMDYEGAFDGIWACASLLHVPNTELPSVFVLLHRALKPQGLLYCSFKDREADFSQEGRSFSCFTSDGFKSLLSELSLFELIELKNSQDMRVGREDERWLNLLLRKK</sequence>
<dbReference type="HOGENOM" id="CLU_057823_2_1_12"/>
<dbReference type="InterPro" id="IPR029063">
    <property type="entry name" value="SAM-dependent_MTases_sf"/>
</dbReference>
<name>F0RT29_SPHGB</name>
<gene>
    <name evidence="4" type="ordered locus">SpiBuddy_2662</name>
</gene>
<evidence type="ECO:0000313" key="5">
    <source>
        <dbReference type="Proteomes" id="UP000008466"/>
    </source>
</evidence>
<keyword evidence="1 4" id="KW-0489">Methyltransferase</keyword>
<keyword evidence="5" id="KW-1185">Reference proteome</keyword>
<dbReference type="Pfam" id="PF13649">
    <property type="entry name" value="Methyltransf_25"/>
    <property type="match status" value="1"/>
</dbReference>
<evidence type="ECO:0000259" key="3">
    <source>
        <dbReference type="Pfam" id="PF13649"/>
    </source>
</evidence>
<dbReference type="InterPro" id="IPR041698">
    <property type="entry name" value="Methyltransf_25"/>
</dbReference>
<dbReference type="RefSeq" id="WP_013608317.1">
    <property type="nucleotide sequence ID" value="NC_015152.1"/>
</dbReference>
<dbReference type="PANTHER" id="PTHR43861:SF1">
    <property type="entry name" value="TRANS-ACONITATE 2-METHYLTRANSFERASE"/>
    <property type="match status" value="1"/>
</dbReference>
<accession>F0RT29</accession>
<keyword evidence="2 4" id="KW-0808">Transferase</keyword>
<proteinExistence type="predicted"/>
<evidence type="ECO:0000256" key="2">
    <source>
        <dbReference type="ARBA" id="ARBA00022679"/>
    </source>
</evidence>
<dbReference type="OrthoDB" id="9804312at2"/>
<feature type="domain" description="Methyltransferase" evidence="3">
    <location>
        <begin position="37"/>
        <end position="125"/>
    </location>
</feature>
<reference evidence="5" key="1">
    <citation type="submission" date="2011-02" db="EMBL/GenBank/DDBJ databases">
        <title>Complete sequence of Spirochaeta sp. Buddy.</title>
        <authorList>
            <person name="Lucas S."/>
            <person name="Copeland A."/>
            <person name="Lapidus A."/>
            <person name="Cheng J.-F."/>
            <person name="Goodwin L."/>
            <person name="Pitluck S."/>
            <person name="Zeytun A."/>
            <person name="Detter J.C."/>
            <person name="Han C."/>
            <person name="Tapia R."/>
            <person name="Land M."/>
            <person name="Hauser L."/>
            <person name="Kyrpides N."/>
            <person name="Ivanova N."/>
            <person name="Mikhailova N."/>
            <person name="Pagani I."/>
            <person name="Ritalahti K.M."/>
            <person name="Loeffler F.E."/>
            <person name="Woyke T."/>
        </authorList>
    </citation>
    <scope>NUCLEOTIDE SEQUENCE [LARGE SCALE GENOMIC DNA]</scope>
    <source>
        <strain evidence="5">ATCC BAA-1886 / DSM 22777 / Buddy</strain>
    </source>
</reference>
<evidence type="ECO:0000256" key="1">
    <source>
        <dbReference type="ARBA" id="ARBA00022603"/>
    </source>
</evidence>
<organism evidence="4 5">
    <name type="scientific">Sphaerochaeta globosa (strain ATCC BAA-1886 / DSM 22777 / Buddy)</name>
    <name type="common">Spirochaeta sp. (strain Buddy)</name>
    <dbReference type="NCBI Taxonomy" id="158189"/>
    <lineage>
        <taxon>Bacteria</taxon>
        <taxon>Pseudomonadati</taxon>
        <taxon>Spirochaetota</taxon>
        <taxon>Spirochaetia</taxon>
        <taxon>Spirochaetales</taxon>
        <taxon>Sphaerochaetaceae</taxon>
        <taxon>Sphaerochaeta</taxon>
    </lineage>
</organism>
<dbReference type="Proteomes" id="UP000008466">
    <property type="component" value="Chromosome"/>
</dbReference>
<dbReference type="KEGG" id="sbu:SpiBuddy_2662"/>
<dbReference type="SUPFAM" id="SSF53335">
    <property type="entry name" value="S-adenosyl-L-methionine-dependent methyltransferases"/>
    <property type="match status" value="1"/>
</dbReference>
<dbReference type="eggNOG" id="COG0500">
    <property type="taxonomic scope" value="Bacteria"/>
</dbReference>
<dbReference type="AlphaFoldDB" id="F0RT29"/>
<protein>
    <submittedName>
        <fullName evidence="4">Methyltransferase type 11</fullName>
    </submittedName>
</protein>
<dbReference type="GO" id="GO:0032259">
    <property type="term" value="P:methylation"/>
    <property type="evidence" value="ECO:0007669"/>
    <property type="project" value="UniProtKB-KW"/>
</dbReference>
<dbReference type="CDD" id="cd02440">
    <property type="entry name" value="AdoMet_MTases"/>
    <property type="match status" value="1"/>
</dbReference>
<dbReference type="Gene3D" id="3.40.50.150">
    <property type="entry name" value="Vaccinia Virus protein VP39"/>
    <property type="match status" value="1"/>
</dbReference>
<dbReference type="STRING" id="158189.SpiBuddy_2662"/>
<dbReference type="PANTHER" id="PTHR43861">
    <property type="entry name" value="TRANS-ACONITATE 2-METHYLTRANSFERASE-RELATED"/>
    <property type="match status" value="1"/>
</dbReference>
<dbReference type="EMBL" id="CP002541">
    <property type="protein sequence ID" value="ADY14473.1"/>
    <property type="molecule type" value="Genomic_DNA"/>
</dbReference>
<evidence type="ECO:0000313" key="4">
    <source>
        <dbReference type="EMBL" id="ADY14473.1"/>
    </source>
</evidence>
<dbReference type="GO" id="GO:0008168">
    <property type="term" value="F:methyltransferase activity"/>
    <property type="evidence" value="ECO:0007669"/>
    <property type="project" value="UniProtKB-KW"/>
</dbReference>